<proteinExistence type="predicted"/>
<evidence type="ECO:0000313" key="2">
    <source>
        <dbReference type="Proteomes" id="UP000319700"/>
    </source>
</evidence>
<reference evidence="1 2" key="1">
    <citation type="journal article" date="2019" name="Environ. Microbiol.">
        <title>Species interactions and distinct microbial communities in high Arctic permafrost affected cryosols are associated with the CH4 and CO2 gas fluxes.</title>
        <authorList>
            <person name="Altshuler I."/>
            <person name="Hamel J."/>
            <person name="Turney S."/>
            <person name="Magnuson E."/>
            <person name="Levesque R."/>
            <person name="Greer C."/>
            <person name="Whyte L.G."/>
        </authorList>
    </citation>
    <scope>NUCLEOTIDE SEQUENCE [LARGE SCALE GENOMIC DNA]</scope>
    <source>
        <strain evidence="1 2">42</strain>
    </source>
</reference>
<sequence length="124" mass="14586">MCYFDMKKQIIIENIGVSMDGGTLVLKIRKEESIFYEVEFVQKVVFSSRAPMDRLPGSLVLNEKEVEIRSELEREILSEIRIAEFGMQLEESERDSFKRMILERIEFVESEDYITVARKVGRIK</sequence>
<protein>
    <submittedName>
        <fullName evidence="1">Uncharacterized protein</fullName>
    </submittedName>
</protein>
<dbReference type="Proteomes" id="UP000319700">
    <property type="component" value="Unassembled WGS sequence"/>
</dbReference>
<keyword evidence="2" id="KW-1185">Reference proteome</keyword>
<dbReference type="AlphaFoldDB" id="A0A502EVK7"/>
<evidence type="ECO:0000313" key="1">
    <source>
        <dbReference type="EMBL" id="TPG41773.1"/>
    </source>
</evidence>
<comment type="caution">
    <text evidence="1">The sequence shown here is derived from an EMBL/GenBank/DDBJ whole genome shotgun (WGS) entry which is preliminary data.</text>
</comment>
<dbReference type="EMBL" id="RCZH01000005">
    <property type="protein sequence ID" value="TPG41773.1"/>
    <property type="molecule type" value="Genomic_DNA"/>
</dbReference>
<accession>A0A502EVK7</accession>
<gene>
    <name evidence="1" type="ORF">EAH81_09870</name>
</gene>
<name>A0A502EVK7_9FLAO</name>
<organism evidence="1 2">
    <name type="scientific">Flavobacterium pectinovorum</name>
    <dbReference type="NCBI Taxonomy" id="29533"/>
    <lineage>
        <taxon>Bacteria</taxon>
        <taxon>Pseudomonadati</taxon>
        <taxon>Bacteroidota</taxon>
        <taxon>Flavobacteriia</taxon>
        <taxon>Flavobacteriales</taxon>
        <taxon>Flavobacteriaceae</taxon>
        <taxon>Flavobacterium</taxon>
    </lineage>
</organism>